<evidence type="ECO:0000256" key="1">
    <source>
        <dbReference type="ARBA" id="ARBA00004571"/>
    </source>
</evidence>
<name>A0A3E1YG75_9BACT</name>
<dbReference type="InterPro" id="IPR037066">
    <property type="entry name" value="Plug_dom_sf"/>
</dbReference>
<dbReference type="GO" id="GO:0009279">
    <property type="term" value="C:cell outer membrane"/>
    <property type="evidence" value="ECO:0007669"/>
    <property type="project" value="UniProtKB-SubCell"/>
</dbReference>
<comment type="caution">
    <text evidence="10">The sequence shown here is derived from an EMBL/GenBank/DDBJ whole genome shotgun (WGS) entry which is preliminary data.</text>
</comment>
<evidence type="ECO:0000256" key="5">
    <source>
        <dbReference type="ARBA" id="ARBA00022729"/>
    </source>
</evidence>
<feature type="transmembrane region" description="Helical" evidence="8">
    <location>
        <begin position="20"/>
        <end position="39"/>
    </location>
</feature>
<evidence type="ECO:0000256" key="4">
    <source>
        <dbReference type="ARBA" id="ARBA00022692"/>
    </source>
</evidence>
<reference evidence="10 11" key="1">
    <citation type="submission" date="2018-07" db="EMBL/GenBank/DDBJ databases">
        <title>Chitinophaga K2CV101002-2 sp. nov., isolated from a monsoon evergreen broad-leaved forest soil.</title>
        <authorList>
            <person name="Lv Y."/>
        </authorList>
    </citation>
    <scope>NUCLEOTIDE SEQUENCE [LARGE SCALE GENOMIC DNA]</scope>
    <source>
        <strain evidence="10 11">GDMCC 1.1288</strain>
    </source>
</reference>
<dbReference type="InterPro" id="IPR039426">
    <property type="entry name" value="TonB-dep_rcpt-like"/>
</dbReference>
<dbReference type="Gene3D" id="2.170.130.10">
    <property type="entry name" value="TonB-dependent receptor, plug domain"/>
    <property type="match status" value="1"/>
</dbReference>
<feature type="domain" description="TonB-dependent receptor plug" evidence="9">
    <location>
        <begin position="135"/>
        <end position="244"/>
    </location>
</feature>
<protein>
    <recommendedName>
        <fullName evidence="9">TonB-dependent receptor plug domain-containing protein</fullName>
    </recommendedName>
</protein>
<evidence type="ECO:0000313" key="10">
    <source>
        <dbReference type="EMBL" id="RFS26384.1"/>
    </source>
</evidence>
<dbReference type="Pfam" id="PF13715">
    <property type="entry name" value="CarbopepD_reg_2"/>
    <property type="match status" value="1"/>
</dbReference>
<keyword evidence="11" id="KW-1185">Reference proteome</keyword>
<dbReference type="InterPro" id="IPR008969">
    <property type="entry name" value="CarboxyPept-like_regulatory"/>
</dbReference>
<dbReference type="Proteomes" id="UP000260644">
    <property type="component" value="Unassembled WGS sequence"/>
</dbReference>
<keyword evidence="4 8" id="KW-0812">Transmembrane</keyword>
<evidence type="ECO:0000256" key="6">
    <source>
        <dbReference type="ARBA" id="ARBA00023136"/>
    </source>
</evidence>
<keyword evidence="8" id="KW-1133">Transmembrane helix</keyword>
<keyword evidence="3" id="KW-1134">Transmembrane beta strand</keyword>
<dbReference type="Pfam" id="PF07715">
    <property type="entry name" value="Plug"/>
    <property type="match status" value="1"/>
</dbReference>
<dbReference type="PANTHER" id="PTHR30069">
    <property type="entry name" value="TONB-DEPENDENT OUTER MEMBRANE RECEPTOR"/>
    <property type="match status" value="1"/>
</dbReference>
<dbReference type="InterPro" id="IPR012910">
    <property type="entry name" value="Plug_dom"/>
</dbReference>
<dbReference type="SUPFAM" id="SSF49464">
    <property type="entry name" value="Carboxypeptidase regulatory domain-like"/>
    <property type="match status" value="1"/>
</dbReference>
<keyword evidence="5" id="KW-0732">Signal</keyword>
<proteinExistence type="predicted"/>
<evidence type="ECO:0000256" key="3">
    <source>
        <dbReference type="ARBA" id="ARBA00022452"/>
    </source>
</evidence>
<dbReference type="SUPFAM" id="SSF56935">
    <property type="entry name" value="Porins"/>
    <property type="match status" value="1"/>
</dbReference>
<dbReference type="AlphaFoldDB" id="A0A3E1YG75"/>
<keyword evidence="7" id="KW-0998">Cell outer membrane</keyword>
<dbReference type="Gene3D" id="2.40.170.20">
    <property type="entry name" value="TonB-dependent receptor, beta-barrel domain"/>
    <property type="match status" value="1"/>
</dbReference>
<dbReference type="InterPro" id="IPR036942">
    <property type="entry name" value="Beta-barrel_TonB_sf"/>
</dbReference>
<evidence type="ECO:0000259" key="9">
    <source>
        <dbReference type="Pfam" id="PF07715"/>
    </source>
</evidence>
<dbReference type="EMBL" id="QPMM01000001">
    <property type="protein sequence ID" value="RFS26384.1"/>
    <property type="molecule type" value="Genomic_DNA"/>
</dbReference>
<dbReference type="PANTHER" id="PTHR30069:SF29">
    <property type="entry name" value="HEMOGLOBIN AND HEMOGLOBIN-HAPTOGLOBIN-BINDING PROTEIN 1-RELATED"/>
    <property type="match status" value="1"/>
</dbReference>
<keyword evidence="2" id="KW-0813">Transport</keyword>
<evidence type="ECO:0000256" key="7">
    <source>
        <dbReference type="ARBA" id="ARBA00023237"/>
    </source>
</evidence>
<gene>
    <name evidence="10" type="ORF">DVR12_00925</name>
</gene>
<organism evidence="10 11">
    <name type="scientific">Chitinophaga silvatica</name>
    <dbReference type="NCBI Taxonomy" id="2282649"/>
    <lineage>
        <taxon>Bacteria</taxon>
        <taxon>Pseudomonadati</taxon>
        <taxon>Bacteroidota</taxon>
        <taxon>Chitinophagia</taxon>
        <taxon>Chitinophagales</taxon>
        <taxon>Chitinophagaceae</taxon>
        <taxon>Chitinophaga</taxon>
    </lineage>
</organism>
<evidence type="ECO:0000313" key="11">
    <source>
        <dbReference type="Proteomes" id="UP000260644"/>
    </source>
</evidence>
<evidence type="ECO:0000256" key="8">
    <source>
        <dbReference type="SAM" id="Phobius"/>
    </source>
</evidence>
<dbReference type="GO" id="GO:0044718">
    <property type="term" value="P:siderophore transmembrane transport"/>
    <property type="evidence" value="ECO:0007669"/>
    <property type="project" value="TreeGrafter"/>
</dbReference>
<evidence type="ECO:0000256" key="2">
    <source>
        <dbReference type="ARBA" id="ARBA00022448"/>
    </source>
</evidence>
<keyword evidence="6 8" id="KW-0472">Membrane</keyword>
<accession>A0A3E1YG75</accession>
<comment type="subcellular location">
    <subcellularLocation>
        <location evidence="1">Cell outer membrane</location>
        <topology evidence="1">Multi-pass membrane protein</topology>
    </subcellularLocation>
</comment>
<dbReference type="GO" id="GO:0015344">
    <property type="term" value="F:siderophore uptake transmembrane transporter activity"/>
    <property type="evidence" value="ECO:0007669"/>
    <property type="project" value="TreeGrafter"/>
</dbReference>
<sequence>MEGLLANCNIAVMLAKIYPFMLRTTTTIILIFLSFGVYAQQVITGNIRNSVTKEVVPAVSILIKDTQLGDYTNDQGNFRLTIRKGFPVTIICSSLGFETKEIVITGPGPQRIELLPVSVLGKEVVVSASRFVQKKIESPVTIERIGTKDIINSPQPNYYNMIQGLKGVDVTTSSMMFTTITTRGFNTSGNTNFTQIVDGMDNQAPGLNFPIGAVIGLTELDVDNLEVLSGASSALYGSRGLNGTMVMTGKDPFKYQGLSAQITQGVNHIKKGKSNDPLGPSPYYDWTVRWGKKVNDKFAFKINVQYTQAKDWMASDTTNTRGLGGPLQDPGYNGVNIYGSNTNADINPFLEGAMAQVPELAPLIEPLLAEGRHVVARTGYPEYGYLSSDAQLFKANAEFRYKIKPTLEAIVSGTYGQGNAVYSNDTRYALTRFHLGQYRAELKAQHWFLRAYTSRENSGRTIIAGPTAQLINEAWKPSYDGRTGDGWYPQYVGALLESMSTGDSYLDASNKARVFADQGMPAAGSPQFLRLKDSIAGIPTSQGGTLFTDRSRLFNTELQYNFTHLVHFAELIAGLNYRLYRLDSKGSLFPDIKSPIDVAEYSAYAHLTKKVAHDKLSLAAAFRYDKNTLFAKPRVTTRVSAVFEVNKESFIRFSYQNAYSYPSNIQALQSTLVDYNTYASGGSDRLLNGVYQFDKYPAYTVQSVDSFQRTQNPADLKLFQLNDIKPQSVDAFELGYSSLIGGKVLIDVLGYYSTWKNFIGYVNVANSPGTTDPTAFLDRSQYIQYNIAYNGAEKVNTYGYAASVGVDLSHHFMGKVNFSSDFLKNRNNSQVNNFNTPNYKFNVEFGNTGFGNKERFSFNTTMRFRPAYFYQIGFASGTVPASAVIDAQVSYRLLQAHSTIKLGGTNITNTYYRNGFGSPAIGGMYYITYAYNVF</sequence>